<dbReference type="PANTHER" id="PTHR37299">
    <property type="entry name" value="TRANSCRIPTIONAL REGULATOR-RELATED"/>
    <property type="match status" value="1"/>
</dbReference>
<dbReference type="SMART" id="SM00850">
    <property type="entry name" value="LytTR"/>
    <property type="match status" value="1"/>
</dbReference>
<dbReference type="PROSITE" id="PS50930">
    <property type="entry name" value="HTH_LYTTR"/>
    <property type="match status" value="1"/>
</dbReference>
<dbReference type="Pfam" id="PF04397">
    <property type="entry name" value="LytTR"/>
    <property type="match status" value="1"/>
</dbReference>
<dbReference type="AlphaFoldDB" id="A0A0E9N6S1"/>
<proteinExistence type="predicted"/>
<keyword evidence="3" id="KW-1185">Reference proteome</keyword>
<reference evidence="2 3" key="1">
    <citation type="submission" date="2015-04" db="EMBL/GenBank/DDBJ databases">
        <title>Whole genome shotgun sequence of Flavihumibacter petaseus NBRC 106054.</title>
        <authorList>
            <person name="Miyazawa S."/>
            <person name="Hosoyama A."/>
            <person name="Hashimoto M."/>
            <person name="Noguchi M."/>
            <person name="Tsuchikane K."/>
            <person name="Ohji S."/>
            <person name="Yamazoe A."/>
            <person name="Ichikawa N."/>
            <person name="Kimura A."/>
            <person name="Fujita N."/>
        </authorList>
    </citation>
    <scope>NUCLEOTIDE SEQUENCE [LARGE SCALE GENOMIC DNA]</scope>
    <source>
        <strain evidence="2 3">NBRC 106054</strain>
    </source>
</reference>
<dbReference type="InterPro" id="IPR046947">
    <property type="entry name" value="LytR-like"/>
</dbReference>
<protein>
    <submittedName>
        <fullName evidence="2">Putative LytTR family DNA-binding protein</fullName>
    </submittedName>
</protein>
<dbReference type="InterPro" id="IPR007492">
    <property type="entry name" value="LytTR_DNA-bd_dom"/>
</dbReference>
<dbReference type="Proteomes" id="UP000033121">
    <property type="component" value="Unassembled WGS sequence"/>
</dbReference>
<evidence type="ECO:0000313" key="2">
    <source>
        <dbReference type="EMBL" id="GAO45391.1"/>
    </source>
</evidence>
<accession>A0A0E9N6S1</accession>
<name>A0A0E9N6S1_9BACT</name>
<evidence type="ECO:0000259" key="1">
    <source>
        <dbReference type="PROSITE" id="PS50930"/>
    </source>
</evidence>
<dbReference type="PANTHER" id="PTHR37299:SF1">
    <property type="entry name" value="STAGE 0 SPORULATION PROTEIN A HOMOLOG"/>
    <property type="match status" value="1"/>
</dbReference>
<dbReference type="GO" id="GO:0003677">
    <property type="term" value="F:DNA binding"/>
    <property type="evidence" value="ECO:0007669"/>
    <property type="project" value="UniProtKB-KW"/>
</dbReference>
<gene>
    <name evidence="2" type="ORF">FPE01S_05_00865</name>
</gene>
<organism evidence="2 3">
    <name type="scientific">Flavihumibacter petaseus NBRC 106054</name>
    <dbReference type="NCBI Taxonomy" id="1220578"/>
    <lineage>
        <taxon>Bacteria</taxon>
        <taxon>Pseudomonadati</taxon>
        <taxon>Bacteroidota</taxon>
        <taxon>Chitinophagia</taxon>
        <taxon>Chitinophagales</taxon>
        <taxon>Chitinophagaceae</taxon>
        <taxon>Flavihumibacter</taxon>
    </lineage>
</organism>
<dbReference type="EMBL" id="BBWV01000005">
    <property type="protein sequence ID" value="GAO45391.1"/>
    <property type="molecule type" value="Genomic_DNA"/>
</dbReference>
<sequence length="127" mass="14908">MENETIMQIDQIWVRKRGSLIPVPVMAIQYISVVNQHCMIHAGEFTLQVRYNLGTLQEWLPNDVFFRVHRKYVVNAKFVTTLRRNSVNIGEMQFPLSRANRRRLFEVLSQNRIGRRRRKASKPGLGA</sequence>
<dbReference type="GO" id="GO:0000156">
    <property type="term" value="F:phosphorelay response regulator activity"/>
    <property type="evidence" value="ECO:0007669"/>
    <property type="project" value="InterPro"/>
</dbReference>
<dbReference type="STRING" id="1220578.FPE01S_05_00865"/>
<evidence type="ECO:0000313" key="3">
    <source>
        <dbReference type="Proteomes" id="UP000033121"/>
    </source>
</evidence>
<keyword evidence="2" id="KW-0238">DNA-binding</keyword>
<feature type="domain" description="HTH LytTR-type" evidence="1">
    <location>
        <begin position="12"/>
        <end position="75"/>
    </location>
</feature>
<comment type="caution">
    <text evidence="2">The sequence shown here is derived from an EMBL/GenBank/DDBJ whole genome shotgun (WGS) entry which is preliminary data.</text>
</comment>
<dbReference type="Gene3D" id="2.40.50.1020">
    <property type="entry name" value="LytTr DNA-binding domain"/>
    <property type="match status" value="1"/>
</dbReference>